<comment type="caution">
    <text evidence="1">The sequence shown here is derived from an EMBL/GenBank/DDBJ whole genome shotgun (WGS) entry which is preliminary data.</text>
</comment>
<dbReference type="PROSITE" id="PS51257">
    <property type="entry name" value="PROKAR_LIPOPROTEIN"/>
    <property type="match status" value="1"/>
</dbReference>
<protein>
    <submittedName>
        <fullName evidence="1">Uncharacterized protein</fullName>
    </submittedName>
</protein>
<organism evidence="1">
    <name type="scientific">bioreactor metagenome</name>
    <dbReference type="NCBI Taxonomy" id="1076179"/>
    <lineage>
        <taxon>unclassified sequences</taxon>
        <taxon>metagenomes</taxon>
        <taxon>ecological metagenomes</taxon>
    </lineage>
</organism>
<gene>
    <name evidence="1" type="ORF">SDC9_159310</name>
</gene>
<accession>A0A645FDF4</accession>
<name>A0A645FDF4_9ZZZZ</name>
<sequence length="40" mass="4351">MNRTAFGTGNLTHGLPFTLLGCGEQCLYTLEFLLILYGTA</sequence>
<reference evidence="1" key="1">
    <citation type="submission" date="2019-08" db="EMBL/GenBank/DDBJ databases">
        <authorList>
            <person name="Kucharzyk K."/>
            <person name="Murdoch R.W."/>
            <person name="Higgins S."/>
            <person name="Loffler F."/>
        </authorList>
    </citation>
    <scope>NUCLEOTIDE SEQUENCE</scope>
</reference>
<evidence type="ECO:0000313" key="1">
    <source>
        <dbReference type="EMBL" id="MPN12000.1"/>
    </source>
</evidence>
<proteinExistence type="predicted"/>
<dbReference type="EMBL" id="VSSQ01058274">
    <property type="protein sequence ID" value="MPN12000.1"/>
    <property type="molecule type" value="Genomic_DNA"/>
</dbReference>
<dbReference type="AlphaFoldDB" id="A0A645FDF4"/>